<reference evidence="1 2" key="1">
    <citation type="journal article" date="2020" name="Microorganisms">
        <title>Osmotic Adaptation and Compatible Solute Biosynthesis of Phototrophic Bacteria as Revealed from Genome Analyses.</title>
        <authorList>
            <person name="Imhoff J.F."/>
            <person name="Rahn T."/>
            <person name="Kunzel S."/>
            <person name="Keller A."/>
            <person name="Neulinger S.C."/>
        </authorList>
    </citation>
    <scope>NUCLEOTIDE SEQUENCE [LARGE SCALE GENOMIC DNA]</scope>
    <source>
        <strain evidence="1 2">DSM 25653</strain>
    </source>
</reference>
<comment type="caution">
    <text evidence="1">The sequence shown here is derived from an EMBL/GenBank/DDBJ whole genome shotgun (WGS) entry which is preliminary data.</text>
</comment>
<accession>A0A9X1B5I4</accession>
<gene>
    <name evidence="1" type="ORF">CKO42_15855</name>
</gene>
<dbReference type="EMBL" id="NRRY01000028">
    <property type="protein sequence ID" value="MBK1619891.1"/>
    <property type="molecule type" value="Genomic_DNA"/>
</dbReference>
<name>A0A9X1B5I4_9GAMM</name>
<keyword evidence="2" id="KW-1185">Reference proteome</keyword>
<dbReference type="Proteomes" id="UP001138768">
    <property type="component" value="Unassembled WGS sequence"/>
</dbReference>
<protein>
    <submittedName>
        <fullName evidence="1">Uncharacterized protein</fullName>
    </submittedName>
</protein>
<organism evidence="1 2">
    <name type="scientific">Lamprobacter modestohalophilus</name>
    <dbReference type="NCBI Taxonomy" id="1064514"/>
    <lineage>
        <taxon>Bacteria</taxon>
        <taxon>Pseudomonadati</taxon>
        <taxon>Pseudomonadota</taxon>
        <taxon>Gammaproteobacteria</taxon>
        <taxon>Chromatiales</taxon>
        <taxon>Chromatiaceae</taxon>
        <taxon>Lamprobacter</taxon>
    </lineage>
</organism>
<evidence type="ECO:0000313" key="2">
    <source>
        <dbReference type="Proteomes" id="UP001138768"/>
    </source>
</evidence>
<dbReference type="AlphaFoldDB" id="A0A9X1B5I4"/>
<evidence type="ECO:0000313" key="1">
    <source>
        <dbReference type="EMBL" id="MBK1619891.1"/>
    </source>
</evidence>
<sequence>MRIASLRILSLCILYLRIASCRIDRGQVERNRPEAQIVALTAIRELGNLDVYAAFNTPGTQIAPAQLAVEQPEPPLAEEEVERLGIVSLHRIQAEQPNLADCVALHLQLGADQANRLDPRPQCIECGQ</sequence>
<proteinExistence type="predicted"/>